<feature type="region of interest" description="Disordered" evidence="1">
    <location>
        <begin position="513"/>
        <end position="538"/>
    </location>
</feature>
<feature type="region of interest" description="Disordered" evidence="1">
    <location>
        <begin position="576"/>
        <end position="611"/>
    </location>
</feature>
<name>A0A6G1LFZ7_9PEZI</name>
<feature type="compositionally biased region" description="Polar residues" evidence="1">
    <location>
        <begin position="483"/>
        <end position="492"/>
    </location>
</feature>
<organism evidence="2 3">
    <name type="scientific">Teratosphaeria nubilosa</name>
    <dbReference type="NCBI Taxonomy" id="161662"/>
    <lineage>
        <taxon>Eukaryota</taxon>
        <taxon>Fungi</taxon>
        <taxon>Dikarya</taxon>
        <taxon>Ascomycota</taxon>
        <taxon>Pezizomycotina</taxon>
        <taxon>Dothideomycetes</taxon>
        <taxon>Dothideomycetidae</taxon>
        <taxon>Mycosphaerellales</taxon>
        <taxon>Teratosphaeriaceae</taxon>
        <taxon>Teratosphaeria</taxon>
    </lineage>
</organism>
<evidence type="ECO:0000256" key="1">
    <source>
        <dbReference type="SAM" id="MobiDB-lite"/>
    </source>
</evidence>
<keyword evidence="3" id="KW-1185">Reference proteome</keyword>
<feature type="compositionally biased region" description="Polar residues" evidence="1">
    <location>
        <begin position="119"/>
        <end position="141"/>
    </location>
</feature>
<evidence type="ECO:0000313" key="2">
    <source>
        <dbReference type="EMBL" id="KAF2771522.1"/>
    </source>
</evidence>
<feature type="region of interest" description="Disordered" evidence="1">
    <location>
        <begin position="382"/>
        <end position="492"/>
    </location>
</feature>
<feature type="region of interest" description="Disordered" evidence="1">
    <location>
        <begin position="1"/>
        <end position="39"/>
    </location>
</feature>
<gene>
    <name evidence="2" type="ORF">EJ03DRAFT_30721</name>
</gene>
<dbReference type="Proteomes" id="UP000799436">
    <property type="component" value="Unassembled WGS sequence"/>
</dbReference>
<proteinExistence type="predicted"/>
<reference evidence="2" key="1">
    <citation type="journal article" date="2020" name="Stud. Mycol.">
        <title>101 Dothideomycetes genomes: a test case for predicting lifestyles and emergence of pathogens.</title>
        <authorList>
            <person name="Haridas S."/>
            <person name="Albert R."/>
            <person name="Binder M."/>
            <person name="Bloem J."/>
            <person name="Labutti K."/>
            <person name="Salamov A."/>
            <person name="Andreopoulos B."/>
            <person name="Baker S."/>
            <person name="Barry K."/>
            <person name="Bills G."/>
            <person name="Bluhm B."/>
            <person name="Cannon C."/>
            <person name="Castanera R."/>
            <person name="Culley D."/>
            <person name="Daum C."/>
            <person name="Ezra D."/>
            <person name="Gonzalez J."/>
            <person name="Henrissat B."/>
            <person name="Kuo A."/>
            <person name="Liang C."/>
            <person name="Lipzen A."/>
            <person name="Lutzoni F."/>
            <person name="Magnuson J."/>
            <person name="Mondo S."/>
            <person name="Nolan M."/>
            <person name="Ohm R."/>
            <person name="Pangilinan J."/>
            <person name="Park H.-J."/>
            <person name="Ramirez L."/>
            <person name="Alfaro M."/>
            <person name="Sun H."/>
            <person name="Tritt A."/>
            <person name="Yoshinaga Y."/>
            <person name="Zwiers L.-H."/>
            <person name="Turgeon B."/>
            <person name="Goodwin S."/>
            <person name="Spatafora J."/>
            <person name="Crous P."/>
            <person name="Grigoriev I."/>
        </authorList>
    </citation>
    <scope>NUCLEOTIDE SEQUENCE</scope>
    <source>
        <strain evidence="2">CBS 116005</strain>
    </source>
</reference>
<dbReference type="EMBL" id="ML995819">
    <property type="protein sequence ID" value="KAF2771522.1"/>
    <property type="molecule type" value="Genomic_DNA"/>
</dbReference>
<feature type="compositionally biased region" description="Polar residues" evidence="1">
    <location>
        <begin position="576"/>
        <end position="598"/>
    </location>
</feature>
<accession>A0A6G1LFZ7</accession>
<dbReference type="AlphaFoldDB" id="A0A6G1LFZ7"/>
<feature type="region of interest" description="Disordered" evidence="1">
    <location>
        <begin position="106"/>
        <end position="157"/>
    </location>
</feature>
<evidence type="ECO:0000313" key="3">
    <source>
        <dbReference type="Proteomes" id="UP000799436"/>
    </source>
</evidence>
<protein>
    <submittedName>
        <fullName evidence="2">Uncharacterized protein</fullName>
    </submittedName>
</protein>
<dbReference type="OrthoDB" id="5404004at2759"/>
<sequence>MALLKRSISQRLRNGRDDERCLGKPLPPSKHAPVAHQKPDVAALQTSNLKLKRRQSIFGRVKPPHPQSSFERPVTAARDRQRELDAVKIEIEEGGVCFAFPTPSPLVSPSVPPKSASTFSATPSPLGENPTTPRIRQSSGSAMRDPAARGRAKTSENVATTAKLQGNAFPLRANTCIAEPTNSMRRPELLRKKSSWRTFGGLFSRKVPEPEPEPRTNRQYSPHVERCRTLCPPLQAQPLLETPQPSPADLVRIRTTSTSHAKSPLSTYNPNRLDTRAASGEASCMLPSKRESRPLPTVPCSTWTFMPPVHPNIHIPSPDSISKPLPEMKDSPTDADDGQMFRPALPPIPPLQPLPLRLDLDIPNSELERYSVMFEKLLASRQSIADRRRSRSRKSLVGNSTDTLDDVPPLPPKDFKNSVVPRSPAGPQRSVSSPHSKPLPTLSIRVSGNGKASAMIDRQQTVNASAADCRRSRQRSRTAPPGSISTVSHSQTHNAQTLASILPRTWLGFEGEPSLSPSSILEAENSLPPTPSTVSTCSYADGDDIQILGSYAPTIRQEKTSNNTLALSVSTLEMPSQSECASKTPDTIASDVGSSLTPRRSVRGKPLAPRVQSTQELEDRIVQVSVARQVSVSRARRQVEMAANKKPLAQPLRPRVVDMGAAKDRKSMFVKVEGSEEV</sequence>